<dbReference type="InterPro" id="IPR013538">
    <property type="entry name" value="ASHA1/2-like_C"/>
</dbReference>
<dbReference type="InterPro" id="IPR023393">
    <property type="entry name" value="START-like_dom_sf"/>
</dbReference>
<feature type="domain" description="Activator of Hsp90 ATPase homologue 1/2-like C-terminal" evidence="2">
    <location>
        <begin position="22"/>
        <end position="127"/>
    </location>
</feature>
<dbReference type="RefSeq" id="WP_343934283.1">
    <property type="nucleotide sequence ID" value="NZ_BAAABU010000005.1"/>
</dbReference>
<dbReference type="Gene3D" id="3.30.530.20">
    <property type="match status" value="2"/>
</dbReference>
<evidence type="ECO:0000256" key="1">
    <source>
        <dbReference type="ARBA" id="ARBA00006817"/>
    </source>
</evidence>
<dbReference type="Proteomes" id="UP001500416">
    <property type="component" value="Unassembled WGS sequence"/>
</dbReference>
<name>A0ABN0TS55_9PSEU</name>
<dbReference type="SUPFAM" id="SSF55961">
    <property type="entry name" value="Bet v1-like"/>
    <property type="match status" value="2"/>
</dbReference>
<reference evidence="3 4" key="1">
    <citation type="journal article" date="2019" name="Int. J. Syst. Evol. Microbiol.">
        <title>The Global Catalogue of Microorganisms (GCM) 10K type strain sequencing project: providing services to taxonomists for standard genome sequencing and annotation.</title>
        <authorList>
            <consortium name="The Broad Institute Genomics Platform"/>
            <consortium name="The Broad Institute Genome Sequencing Center for Infectious Disease"/>
            <person name="Wu L."/>
            <person name="Ma J."/>
        </authorList>
    </citation>
    <scope>NUCLEOTIDE SEQUENCE [LARGE SCALE GENOMIC DNA]</scope>
    <source>
        <strain evidence="3 4">JCM 3380</strain>
    </source>
</reference>
<comment type="caution">
    <text evidence="3">The sequence shown here is derived from an EMBL/GenBank/DDBJ whole genome shotgun (WGS) entry which is preliminary data.</text>
</comment>
<evidence type="ECO:0000259" key="2">
    <source>
        <dbReference type="Pfam" id="PF08327"/>
    </source>
</evidence>
<dbReference type="CDD" id="cd08899">
    <property type="entry name" value="SRPBCC_CalC_Aha1-like_6"/>
    <property type="match status" value="1"/>
</dbReference>
<gene>
    <name evidence="3" type="ORF">GCM10010492_28790</name>
</gene>
<dbReference type="EMBL" id="BAAABU010000005">
    <property type="protein sequence ID" value="GAA0228670.1"/>
    <property type="molecule type" value="Genomic_DNA"/>
</dbReference>
<evidence type="ECO:0000313" key="4">
    <source>
        <dbReference type="Proteomes" id="UP001500416"/>
    </source>
</evidence>
<evidence type="ECO:0000313" key="3">
    <source>
        <dbReference type="EMBL" id="GAA0228670.1"/>
    </source>
</evidence>
<organism evidence="3 4">
    <name type="scientific">Saccharothrix mutabilis subsp. mutabilis</name>
    <dbReference type="NCBI Taxonomy" id="66855"/>
    <lineage>
        <taxon>Bacteria</taxon>
        <taxon>Bacillati</taxon>
        <taxon>Actinomycetota</taxon>
        <taxon>Actinomycetes</taxon>
        <taxon>Pseudonocardiales</taxon>
        <taxon>Pseudonocardiaceae</taxon>
        <taxon>Saccharothrix</taxon>
    </lineage>
</organism>
<keyword evidence="4" id="KW-1185">Reference proteome</keyword>
<comment type="similarity">
    <text evidence="1">Belongs to the AHA1 family.</text>
</comment>
<protein>
    <submittedName>
        <fullName evidence="3">SRPBCC family protein</fullName>
    </submittedName>
</protein>
<proteinExistence type="inferred from homology"/>
<dbReference type="Pfam" id="PF08327">
    <property type="entry name" value="AHSA1"/>
    <property type="match status" value="1"/>
</dbReference>
<accession>A0ABN0TS55</accession>
<sequence length="296" mass="32716">MSAELRRVDGKPVLRFERLLRHPPAKVWRAVTEPGELAHWFPAAVAVDGRALRFTFPDGGGNGGEVLESDPPKVFAFRWHTDVLRFELLPHDDGTLLVFTHVLSAEPSAGRTAAGWDACFGALEASLAGEDFTRPTDWLGPMERYVREFGLDEGHADGTTVRFVRDLVWKPLDEVWALFTEGSADLPVRAANPHVPPGPVTAREEPGLLAFDSPTGRVRWEFRHDPDQGTTVELTHAVRDPGFVPTALAAWHVHLELFFAATFGEVRCPWPADRVAELTDRYARRASGAAVSRASD</sequence>